<dbReference type="EMBL" id="OCTN01000002">
    <property type="protein sequence ID" value="SOH93955.1"/>
    <property type="molecule type" value="Genomic_DNA"/>
</dbReference>
<protein>
    <submittedName>
        <fullName evidence="1">Uncharacterized protein</fullName>
    </submittedName>
</protein>
<dbReference type="RefSeq" id="WP_097929495.1">
    <property type="nucleotide sequence ID" value="NZ_OCTN01000002.1"/>
</dbReference>
<reference evidence="2" key="1">
    <citation type="submission" date="2017-09" db="EMBL/GenBank/DDBJ databases">
        <authorList>
            <person name="Varghese N."/>
            <person name="Submissions S."/>
        </authorList>
    </citation>
    <scope>NUCLEOTIDE SEQUENCE [LARGE SCALE GENOMIC DNA]</scope>
    <source>
        <strain evidence="2">C7</strain>
    </source>
</reference>
<proteinExistence type="predicted"/>
<evidence type="ECO:0000313" key="2">
    <source>
        <dbReference type="Proteomes" id="UP000220034"/>
    </source>
</evidence>
<gene>
    <name evidence="1" type="ORF">SAMN06273572_102634</name>
</gene>
<dbReference type="OrthoDB" id="8266001at2"/>
<organism evidence="1 2">
    <name type="scientific">Pontivivens marinum</name>
    <dbReference type="NCBI Taxonomy" id="1690039"/>
    <lineage>
        <taxon>Bacteria</taxon>
        <taxon>Pseudomonadati</taxon>
        <taxon>Pseudomonadota</taxon>
        <taxon>Alphaproteobacteria</taxon>
        <taxon>Rhodobacterales</taxon>
        <taxon>Paracoccaceae</taxon>
        <taxon>Pontivivens</taxon>
    </lineage>
</organism>
<sequence>MADNYPKIDSVVGDLRICAEAVAKLGDNIEFEKLFILAAIRRTLSLIEAFQHSVEVSNEQILTTILRLNLDTLARFYALFWAEDTDGMDAEIFAKKVFDGERINQMKLRNQNEKATDAWLMKQIKPLGSWIDHVYKNSSGAVHLSDFHMKRVYAQIYDRETVEGVGLKVKMAFGGTEKNSSPDDYRDAVLGFTHICLLLVDAIKDRCGLLDRSAE</sequence>
<keyword evidence="2" id="KW-1185">Reference proteome</keyword>
<accession>A0A2C9CS22</accession>
<name>A0A2C9CS22_9RHOB</name>
<dbReference type="AlphaFoldDB" id="A0A2C9CS22"/>
<dbReference type="Proteomes" id="UP000220034">
    <property type="component" value="Unassembled WGS sequence"/>
</dbReference>
<evidence type="ECO:0000313" key="1">
    <source>
        <dbReference type="EMBL" id="SOH93955.1"/>
    </source>
</evidence>